<protein>
    <submittedName>
        <fullName evidence="1">Sporulation inhibitor of replication protein SirA</fullName>
    </submittedName>
</protein>
<dbReference type="InterPro" id="IPR019683">
    <property type="entry name" value="SirA"/>
</dbReference>
<dbReference type="Proteomes" id="UP000234748">
    <property type="component" value="Unassembled WGS sequence"/>
</dbReference>
<sequence length="157" mass="18510">MRIYDLYLIDDEVARHYFGREIKLYNLFLDYSKSSGDLREIIGKQIQYITKPLPLLRLQKTLDQQLKKKRDFSENKRVYCIKKNNGLSSATLSVHDNQLLIEAKGSLEAETEFFECLRKMESSFLALDLANRKFGWLKPIKERKFGLKEGNYYSDIV</sequence>
<organism evidence="1 2">
    <name type="scientific">Peribacillus deserti</name>
    <dbReference type="NCBI Taxonomy" id="673318"/>
    <lineage>
        <taxon>Bacteria</taxon>
        <taxon>Bacillati</taxon>
        <taxon>Bacillota</taxon>
        <taxon>Bacilli</taxon>
        <taxon>Bacillales</taxon>
        <taxon>Bacillaceae</taxon>
        <taxon>Peribacillus</taxon>
    </lineage>
</organism>
<dbReference type="Gene3D" id="3.30.310.250">
    <property type="entry name" value="Sporulation inhibitor of replication protein SirA"/>
    <property type="match status" value="1"/>
</dbReference>
<dbReference type="AlphaFoldDB" id="A0A2N5M1B7"/>
<dbReference type="RefSeq" id="WP_101645217.1">
    <property type="nucleotide sequence ID" value="NZ_PGUY01000065.1"/>
</dbReference>
<gene>
    <name evidence="1" type="ORF">CUU66_20295</name>
</gene>
<dbReference type="Pfam" id="PF10747">
    <property type="entry name" value="SirA"/>
    <property type="match status" value="1"/>
</dbReference>
<comment type="caution">
    <text evidence="1">The sequence shown here is derived from an EMBL/GenBank/DDBJ whole genome shotgun (WGS) entry which is preliminary data.</text>
</comment>
<dbReference type="OrthoDB" id="2736584at2"/>
<accession>A0A2N5M1B7</accession>
<evidence type="ECO:0000313" key="1">
    <source>
        <dbReference type="EMBL" id="PLT28142.1"/>
    </source>
</evidence>
<evidence type="ECO:0000313" key="2">
    <source>
        <dbReference type="Proteomes" id="UP000234748"/>
    </source>
</evidence>
<reference evidence="1 2" key="1">
    <citation type="submission" date="2017-11" db="EMBL/GenBank/DDBJ databases">
        <title>Comparitive Functional Genomics of Dry Heat Resistant strains isolated from the Viking Spacecraft.</title>
        <authorList>
            <person name="Seuylemezian A."/>
            <person name="Cooper K."/>
            <person name="Vaishampayan P."/>
        </authorList>
    </citation>
    <scope>NUCLEOTIDE SEQUENCE [LARGE SCALE GENOMIC DNA]</scope>
    <source>
        <strain evidence="1 2">V1-29</strain>
    </source>
</reference>
<dbReference type="InterPro" id="IPR038449">
    <property type="entry name" value="SirA_sf"/>
</dbReference>
<proteinExistence type="predicted"/>
<name>A0A2N5M1B7_9BACI</name>
<dbReference type="EMBL" id="PGUY01000065">
    <property type="protein sequence ID" value="PLT28142.1"/>
    <property type="molecule type" value="Genomic_DNA"/>
</dbReference>
<keyword evidence="2" id="KW-1185">Reference proteome</keyword>